<dbReference type="CDD" id="cd14016">
    <property type="entry name" value="STKc_CK1"/>
    <property type="match status" value="1"/>
</dbReference>
<proteinExistence type="inferred from homology"/>
<dbReference type="PANTHER" id="PTHR11909">
    <property type="entry name" value="CASEIN KINASE-RELATED"/>
    <property type="match status" value="1"/>
</dbReference>
<protein>
    <recommendedName>
        <fullName evidence="1">non-specific serine/threonine protein kinase</fullName>
        <ecNumber evidence="1">2.7.11.1</ecNumber>
    </recommendedName>
</protein>
<evidence type="ECO:0000256" key="5">
    <source>
        <dbReference type="RuleBase" id="RU000304"/>
    </source>
</evidence>
<dbReference type="PROSITE" id="PS00108">
    <property type="entry name" value="PROTEIN_KINASE_ST"/>
    <property type="match status" value="1"/>
</dbReference>
<dbReference type="InterPro" id="IPR008271">
    <property type="entry name" value="Ser/Thr_kinase_AS"/>
</dbReference>
<dbReference type="SMART" id="SM00220">
    <property type="entry name" value="S_TKc"/>
    <property type="match status" value="1"/>
</dbReference>
<dbReference type="PROSITE" id="PS00107">
    <property type="entry name" value="PROTEIN_KINASE_ATP"/>
    <property type="match status" value="1"/>
</dbReference>
<dbReference type="EC" id="2.7.11.1" evidence="1"/>
<keyword evidence="5" id="KW-0723">Serine/threonine-protein kinase</keyword>
<dbReference type="Pfam" id="PF00069">
    <property type="entry name" value="Pkinase"/>
    <property type="match status" value="1"/>
</dbReference>
<dbReference type="InterPro" id="IPR000719">
    <property type="entry name" value="Prot_kinase_dom"/>
</dbReference>
<dbReference type="Gene3D" id="1.10.510.10">
    <property type="entry name" value="Transferase(Phosphotransferase) domain 1"/>
    <property type="match status" value="1"/>
</dbReference>
<dbReference type="InterPro" id="IPR017441">
    <property type="entry name" value="Protein_kinase_ATP_BS"/>
</dbReference>
<evidence type="ECO:0000313" key="8">
    <source>
        <dbReference type="Proteomes" id="UP000094527"/>
    </source>
</evidence>
<dbReference type="GO" id="GO:0005524">
    <property type="term" value="F:ATP binding"/>
    <property type="evidence" value="ECO:0007669"/>
    <property type="project" value="UniProtKB-UniRule"/>
</dbReference>
<evidence type="ECO:0000259" key="6">
    <source>
        <dbReference type="PROSITE" id="PS50011"/>
    </source>
</evidence>
<keyword evidence="3 4" id="KW-0067">ATP-binding</keyword>
<evidence type="ECO:0000256" key="2">
    <source>
        <dbReference type="ARBA" id="ARBA00022741"/>
    </source>
</evidence>
<dbReference type="AlphaFoldDB" id="A0A1D2ML14"/>
<keyword evidence="7" id="KW-0808">Transferase</keyword>
<gene>
    <name evidence="7" type="ORF">Ocin01_12945</name>
</gene>
<name>A0A1D2ML14_ORCCI</name>
<reference evidence="7 8" key="1">
    <citation type="journal article" date="2016" name="Genome Biol. Evol.">
        <title>Gene Family Evolution Reflects Adaptation to Soil Environmental Stressors in the Genome of the Collembolan Orchesella cincta.</title>
        <authorList>
            <person name="Faddeeva-Vakhrusheva A."/>
            <person name="Derks M.F."/>
            <person name="Anvar S.Y."/>
            <person name="Agamennone V."/>
            <person name="Suring W."/>
            <person name="Smit S."/>
            <person name="van Straalen N.M."/>
            <person name="Roelofs D."/>
        </authorList>
    </citation>
    <scope>NUCLEOTIDE SEQUENCE [LARGE SCALE GENOMIC DNA]</scope>
    <source>
        <tissue evidence="7">Mixed pool</tissue>
    </source>
</reference>
<dbReference type="STRING" id="48709.A0A1D2ML14"/>
<comment type="similarity">
    <text evidence="5">Belongs to the protein kinase superfamily.</text>
</comment>
<dbReference type="GO" id="GO:0004674">
    <property type="term" value="F:protein serine/threonine kinase activity"/>
    <property type="evidence" value="ECO:0007669"/>
    <property type="project" value="UniProtKB-KW"/>
</dbReference>
<feature type="binding site" evidence="4">
    <location>
        <position position="42"/>
    </location>
    <ligand>
        <name>ATP</name>
        <dbReference type="ChEBI" id="CHEBI:30616"/>
    </ligand>
</feature>
<evidence type="ECO:0000256" key="1">
    <source>
        <dbReference type="ARBA" id="ARBA00012513"/>
    </source>
</evidence>
<keyword evidence="2 4" id="KW-0547">Nucleotide-binding</keyword>
<dbReference type="PROSITE" id="PS50011">
    <property type="entry name" value="PROTEIN_KINASE_DOM"/>
    <property type="match status" value="1"/>
</dbReference>
<dbReference type="EMBL" id="LJIJ01000926">
    <property type="protein sequence ID" value="ODM93739.1"/>
    <property type="molecule type" value="Genomic_DNA"/>
</dbReference>
<organism evidence="7 8">
    <name type="scientific">Orchesella cincta</name>
    <name type="common">Springtail</name>
    <name type="synonym">Podura cincta</name>
    <dbReference type="NCBI Taxonomy" id="48709"/>
    <lineage>
        <taxon>Eukaryota</taxon>
        <taxon>Metazoa</taxon>
        <taxon>Ecdysozoa</taxon>
        <taxon>Arthropoda</taxon>
        <taxon>Hexapoda</taxon>
        <taxon>Collembola</taxon>
        <taxon>Entomobryomorpha</taxon>
        <taxon>Entomobryoidea</taxon>
        <taxon>Orchesellidae</taxon>
        <taxon>Orchesellinae</taxon>
        <taxon>Orchesella</taxon>
    </lineage>
</organism>
<sequence>MAVPQPRLGANRYRIQRKVGSGAFGDVYIGTDRNTDKQVAIKLENLNVHNSVLPYEYRVYRHLRGVPGIPAVKWFGELKRPNVPHHMLVMELLGPSLEDLFNYNGGRFSVKTVLMLGDQMLARIEAVHAKSFLHRDIKPENFLMGMGSNTYKLYLIDFGLAKMYQNFKTKHHIPYRQDKSLTGTARYASLNAQQGIEQGRRDDLEAVGYVLIYFLRGSLPWQNLHASTKQQKYDRIREVKQSTSICQDLASRVCNVFEVLPWTSL</sequence>
<evidence type="ECO:0000256" key="3">
    <source>
        <dbReference type="ARBA" id="ARBA00022840"/>
    </source>
</evidence>
<dbReference type="InterPro" id="IPR050235">
    <property type="entry name" value="CK1_Ser-Thr_kinase"/>
</dbReference>
<evidence type="ECO:0000256" key="4">
    <source>
        <dbReference type="PROSITE-ProRule" id="PRU10141"/>
    </source>
</evidence>
<dbReference type="SUPFAM" id="SSF56112">
    <property type="entry name" value="Protein kinase-like (PK-like)"/>
    <property type="match status" value="1"/>
</dbReference>
<evidence type="ECO:0000313" key="7">
    <source>
        <dbReference type="EMBL" id="ODM93739.1"/>
    </source>
</evidence>
<feature type="domain" description="Protein kinase" evidence="6">
    <location>
        <begin position="13"/>
        <end position="265"/>
    </location>
</feature>
<dbReference type="Proteomes" id="UP000094527">
    <property type="component" value="Unassembled WGS sequence"/>
</dbReference>
<keyword evidence="8" id="KW-1185">Reference proteome</keyword>
<keyword evidence="7" id="KW-0418">Kinase</keyword>
<dbReference type="InterPro" id="IPR011009">
    <property type="entry name" value="Kinase-like_dom_sf"/>
</dbReference>
<accession>A0A1D2ML14</accession>
<dbReference type="OrthoDB" id="5800476at2759"/>
<comment type="caution">
    <text evidence="7">The sequence shown here is derived from an EMBL/GenBank/DDBJ whole genome shotgun (WGS) entry which is preliminary data.</text>
</comment>